<dbReference type="EMBL" id="GG657971">
    <property type="protein sequence ID" value="EFS20616.1"/>
    <property type="molecule type" value="Genomic_DNA"/>
</dbReference>
<accession>E5BET5</accession>
<proteinExistence type="predicted"/>
<protein>
    <submittedName>
        <fullName evidence="1">Uncharacterized protein</fullName>
    </submittedName>
</protein>
<evidence type="ECO:0000313" key="2">
    <source>
        <dbReference type="Proteomes" id="UP000002975"/>
    </source>
</evidence>
<dbReference type="BioCyc" id="FSP469605-HMP:GTSP-114-MONOMER"/>
<organism evidence="1 2">
    <name type="scientific">Fusobacterium gonidiaformans 3-1-5R</name>
    <dbReference type="NCBI Taxonomy" id="469605"/>
    <lineage>
        <taxon>Bacteria</taxon>
        <taxon>Fusobacteriati</taxon>
        <taxon>Fusobacteriota</taxon>
        <taxon>Fusobacteriia</taxon>
        <taxon>Fusobacteriales</taxon>
        <taxon>Fusobacteriaceae</taxon>
        <taxon>Fusobacterium</taxon>
    </lineage>
</organism>
<keyword evidence="2" id="KW-1185">Reference proteome</keyword>
<reference evidence="1 2" key="1">
    <citation type="submission" date="2009-02" db="EMBL/GenBank/DDBJ databases">
        <title>The Genome Sequence of Fusobacterium sp. 3_1_5R.</title>
        <authorList>
            <consortium name="The Broad Institute Genome Sequencing Platform"/>
            <person name="Ward D."/>
            <person name="Young S.K."/>
            <person name="Kodira C.D."/>
            <person name="Zeng Q."/>
            <person name="Koehrsen M."/>
            <person name="Alvarado L."/>
            <person name="Berlin A."/>
            <person name="Borenstein D."/>
            <person name="Chen Z."/>
            <person name="Engels R."/>
            <person name="Freedman E."/>
            <person name="Gellesch M."/>
            <person name="Goldberg J."/>
            <person name="Griggs A."/>
            <person name="Gujja S."/>
            <person name="Heiman D."/>
            <person name="Hepburn T."/>
            <person name="Howarth C."/>
            <person name="Jen D."/>
            <person name="Larson L."/>
            <person name="Lewis B."/>
            <person name="Mehta T."/>
            <person name="Park D."/>
            <person name="Pearson M."/>
            <person name="Roberts A."/>
            <person name="Saif S."/>
            <person name="Shea T."/>
            <person name="Shenoy N."/>
            <person name="Sisk P."/>
            <person name="Stolte C."/>
            <person name="Sykes S."/>
            <person name="Walk T."/>
            <person name="White J."/>
            <person name="Yandava C."/>
            <person name="Allen-Vercoe E."/>
            <person name="Strauss J."/>
            <person name="Ambrose C."/>
            <person name="Lander E."/>
            <person name="Nusbaum C."/>
            <person name="Galagan J."/>
            <person name="Birren B."/>
        </authorList>
    </citation>
    <scope>NUCLEOTIDE SEQUENCE [LARGE SCALE GENOMIC DNA]</scope>
    <source>
        <strain evidence="1 2">3_1_5R</strain>
    </source>
</reference>
<dbReference type="Proteomes" id="UP000002975">
    <property type="component" value="Unassembled WGS sequence"/>
</dbReference>
<dbReference type="HOGENOM" id="CLU_2167279_0_0_0"/>
<evidence type="ECO:0000313" key="1">
    <source>
        <dbReference type="EMBL" id="EFS20616.1"/>
    </source>
</evidence>
<sequence>MILYSQDKREIKKGVINMLEQLNKRKMRLIENGRSGMYEIAYLGSNSVILQAETVEELESKYEALCEELYSEKEYWNIDYTDYKEEVLTQEDFDKNRAEMIARNNKRFGL</sequence>
<name>E5BET5_9FUSO</name>
<dbReference type="AlphaFoldDB" id="E5BET5"/>
<gene>
    <name evidence="1" type="ORF">FSBG_00113</name>
</gene>